<evidence type="ECO:0000256" key="4">
    <source>
        <dbReference type="PROSITE-ProRule" id="PRU00284"/>
    </source>
</evidence>
<dbReference type="SUPFAM" id="SSF58104">
    <property type="entry name" value="Methyl-accepting chemotaxis protein (MCP) signaling domain"/>
    <property type="match status" value="1"/>
</dbReference>
<evidence type="ECO:0000259" key="7">
    <source>
        <dbReference type="PROSITE" id="PS50885"/>
    </source>
</evidence>
<proteinExistence type="inferred from homology"/>
<dbReference type="Proteomes" id="UP000197468">
    <property type="component" value="Unassembled WGS sequence"/>
</dbReference>
<evidence type="ECO:0008006" key="10">
    <source>
        <dbReference type="Google" id="ProtNLM"/>
    </source>
</evidence>
<sequence length="645" mass="68587">MNNNSNAVRATVARRVSLWSSAAIAAMLVLICGALSWVLTNQARQRTVDYMSAEAASVARVADALDRTARDSANQLYQVLAGDFDKGTFTLDADGELSFDGHKLNGNFDAVDRFTQRTGGAATIFARKGTDDFVRITTSVKKEDGNRAVGTTLARDGAAYARIMAGETYVGPATLFKVPYMTRYSPIKDAGGKTVGILFIGFDMRGLQQELVKMSDAVKLYETGGLYLLDPGKTPADALLRAHPRAQGKKLAEVIKPDQAELLLKTLAEDKDGVLENIQTVYGDKYQDAFAVARKSEATGWWVVAEASRAHALAAHNATLWTLWGLMLAAVVLLGVGVTWLLGRWVGRPLADLNEAVDAIGAGDLTRPVQVRQRDDLGVLAAGVERMREQLARTITEVRQASDSIGTASAEVAAGSRDLSARTEQSASHLQETASALEELASSMSQTAASASQAHQLVGESDRAAQRGGDVVRQVVSTMDDISAASRQIGDIIGTIDSIAFQTNILALNAAVEAARAGEQGRGFAVVASEVRHLAQRSAEAAKQIKALITASGERVESGAQLVGQTGVAMQDIVTSVRRVTDIIGEISTAAREQSQGVTRINGAVAQLDQGTQQNAALVEESTAAAESLREQAHRLVVQVGQFRV</sequence>
<feature type="transmembrane region" description="Helical" evidence="5">
    <location>
        <begin position="321"/>
        <end position="342"/>
    </location>
</feature>
<dbReference type="InterPro" id="IPR051310">
    <property type="entry name" value="MCP_chemotaxis"/>
</dbReference>
<dbReference type="EMBL" id="NIOF01000001">
    <property type="protein sequence ID" value="OWQ93609.1"/>
    <property type="molecule type" value="Genomic_DNA"/>
</dbReference>
<protein>
    <recommendedName>
        <fullName evidence="10">Methyl-accepting chemotaxis protein</fullName>
    </recommendedName>
</protein>
<keyword evidence="5" id="KW-0812">Transmembrane</keyword>
<dbReference type="PROSITE" id="PS50111">
    <property type="entry name" value="CHEMOTAXIS_TRANSDUC_2"/>
    <property type="match status" value="1"/>
</dbReference>
<name>A0A246JN51_9BURK</name>
<comment type="caution">
    <text evidence="8">The sequence shown here is derived from an EMBL/GenBank/DDBJ whole genome shotgun (WGS) entry which is preliminary data.</text>
</comment>
<dbReference type="PANTHER" id="PTHR43531:SF14">
    <property type="entry name" value="METHYL-ACCEPTING CHEMOTAXIS PROTEIN I-RELATED"/>
    <property type="match status" value="1"/>
</dbReference>
<dbReference type="AlphaFoldDB" id="A0A246JN51"/>
<feature type="domain" description="HAMP" evidence="7">
    <location>
        <begin position="344"/>
        <end position="396"/>
    </location>
</feature>
<feature type="domain" description="Methyl-accepting transducer" evidence="6">
    <location>
        <begin position="401"/>
        <end position="630"/>
    </location>
</feature>
<keyword evidence="4" id="KW-0807">Transducer</keyword>
<dbReference type="GO" id="GO:0005886">
    <property type="term" value="C:plasma membrane"/>
    <property type="evidence" value="ECO:0007669"/>
    <property type="project" value="TreeGrafter"/>
</dbReference>
<dbReference type="CDD" id="cd18774">
    <property type="entry name" value="PDC2_HK_sensor"/>
    <property type="match status" value="1"/>
</dbReference>
<keyword evidence="2" id="KW-0488">Methylation</keyword>
<dbReference type="GO" id="GO:0007165">
    <property type="term" value="P:signal transduction"/>
    <property type="evidence" value="ECO:0007669"/>
    <property type="project" value="UniProtKB-KW"/>
</dbReference>
<dbReference type="PANTHER" id="PTHR43531">
    <property type="entry name" value="PROTEIN ICFG"/>
    <property type="match status" value="1"/>
</dbReference>
<dbReference type="SMART" id="SM00304">
    <property type="entry name" value="HAMP"/>
    <property type="match status" value="1"/>
</dbReference>
<dbReference type="GO" id="GO:0006935">
    <property type="term" value="P:chemotaxis"/>
    <property type="evidence" value="ECO:0007669"/>
    <property type="project" value="TreeGrafter"/>
</dbReference>
<reference evidence="8 9" key="1">
    <citation type="journal article" date="2008" name="Int. J. Syst. Evol. Microbiol.">
        <title>Description of Roseateles aquatilis sp. nov. and Roseateles terrae sp. nov., in the class Betaproteobacteria, and emended description of the genus Roseateles.</title>
        <authorList>
            <person name="Gomila M."/>
            <person name="Bowien B."/>
            <person name="Falsen E."/>
            <person name="Moore E.R."/>
            <person name="Lalucat J."/>
        </authorList>
    </citation>
    <scope>NUCLEOTIDE SEQUENCE [LARGE SCALE GENOMIC DNA]</scope>
    <source>
        <strain evidence="8 9">CCUG 48205</strain>
    </source>
</reference>
<keyword evidence="9" id="KW-1185">Reference proteome</keyword>
<dbReference type="RefSeq" id="WP_088382755.1">
    <property type="nucleotide sequence ID" value="NZ_NIOF01000001.1"/>
</dbReference>
<evidence type="ECO:0000259" key="6">
    <source>
        <dbReference type="PROSITE" id="PS50111"/>
    </source>
</evidence>
<dbReference type="GO" id="GO:0004888">
    <property type="term" value="F:transmembrane signaling receptor activity"/>
    <property type="evidence" value="ECO:0007669"/>
    <property type="project" value="TreeGrafter"/>
</dbReference>
<dbReference type="OrthoDB" id="9763018at2"/>
<dbReference type="CDD" id="cd06225">
    <property type="entry name" value="HAMP"/>
    <property type="match status" value="1"/>
</dbReference>
<keyword evidence="5" id="KW-1133">Transmembrane helix</keyword>
<dbReference type="Gene3D" id="1.10.287.950">
    <property type="entry name" value="Methyl-accepting chemotaxis protein"/>
    <property type="match status" value="1"/>
</dbReference>
<organism evidence="8 9">
    <name type="scientific">Roseateles aquatilis</name>
    <dbReference type="NCBI Taxonomy" id="431061"/>
    <lineage>
        <taxon>Bacteria</taxon>
        <taxon>Pseudomonadati</taxon>
        <taxon>Pseudomonadota</taxon>
        <taxon>Betaproteobacteria</taxon>
        <taxon>Burkholderiales</taxon>
        <taxon>Sphaerotilaceae</taxon>
        <taxon>Roseateles</taxon>
    </lineage>
</organism>
<accession>A0A246JN51</accession>
<feature type="transmembrane region" description="Helical" evidence="5">
    <location>
        <begin position="16"/>
        <end position="39"/>
    </location>
</feature>
<dbReference type="PROSITE" id="PS50885">
    <property type="entry name" value="HAMP"/>
    <property type="match status" value="1"/>
</dbReference>
<keyword evidence="5" id="KW-0472">Membrane</keyword>
<dbReference type="SUPFAM" id="SSF103190">
    <property type="entry name" value="Sensory domain-like"/>
    <property type="match status" value="1"/>
</dbReference>
<evidence type="ECO:0000313" key="9">
    <source>
        <dbReference type="Proteomes" id="UP000197468"/>
    </source>
</evidence>
<evidence type="ECO:0000313" key="8">
    <source>
        <dbReference type="EMBL" id="OWQ93609.1"/>
    </source>
</evidence>
<comment type="subcellular location">
    <subcellularLocation>
        <location evidence="1">Membrane</location>
    </subcellularLocation>
</comment>
<dbReference type="InterPro" id="IPR033462">
    <property type="entry name" value="Cache_3-Cache_2"/>
</dbReference>
<dbReference type="InterPro" id="IPR004089">
    <property type="entry name" value="MCPsignal_dom"/>
</dbReference>
<dbReference type="Pfam" id="PF00672">
    <property type="entry name" value="HAMP"/>
    <property type="match status" value="1"/>
</dbReference>
<evidence type="ECO:0000256" key="2">
    <source>
        <dbReference type="ARBA" id="ARBA00022481"/>
    </source>
</evidence>
<gene>
    <name evidence="8" type="ORF">CDN99_03885</name>
</gene>
<dbReference type="Pfam" id="PF00015">
    <property type="entry name" value="MCPsignal"/>
    <property type="match status" value="1"/>
</dbReference>
<dbReference type="CDD" id="cd11386">
    <property type="entry name" value="MCP_signal"/>
    <property type="match status" value="1"/>
</dbReference>
<dbReference type="Pfam" id="PF17201">
    <property type="entry name" value="Cache_3-Cache_2"/>
    <property type="match status" value="1"/>
</dbReference>
<dbReference type="FunFam" id="1.10.287.950:FF:000001">
    <property type="entry name" value="Methyl-accepting chemotaxis sensory transducer"/>
    <property type="match status" value="1"/>
</dbReference>
<evidence type="ECO:0000256" key="3">
    <source>
        <dbReference type="ARBA" id="ARBA00029447"/>
    </source>
</evidence>
<comment type="similarity">
    <text evidence="3">Belongs to the methyl-accepting chemotaxis (MCP) protein family.</text>
</comment>
<evidence type="ECO:0000256" key="1">
    <source>
        <dbReference type="ARBA" id="ARBA00004370"/>
    </source>
</evidence>
<dbReference type="SMART" id="SM00283">
    <property type="entry name" value="MA"/>
    <property type="match status" value="1"/>
</dbReference>
<evidence type="ECO:0000256" key="5">
    <source>
        <dbReference type="SAM" id="Phobius"/>
    </source>
</evidence>
<dbReference type="InterPro" id="IPR003660">
    <property type="entry name" value="HAMP_dom"/>
</dbReference>
<dbReference type="InterPro" id="IPR029151">
    <property type="entry name" value="Sensor-like_sf"/>
</dbReference>